<comment type="caution">
    <text evidence="5">The sequence shown here is derived from an EMBL/GenBank/DDBJ whole genome shotgun (WGS) entry which is preliminary data.</text>
</comment>
<feature type="domain" description="Aromatic amino acid beta-eliminating lyase/threonine aldolase" evidence="4">
    <location>
        <begin position="30"/>
        <end position="285"/>
    </location>
</feature>
<dbReference type="SUPFAM" id="SSF53383">
    <property type="entry name" value="PLP-dependent transferases"/>
    <property type="match status" value="1"/>
</dbReference>
<dbReference type="PANTHER" id="PTHR48097">
    <property type="entry name" value="L-THREONINE ALDOLASE-RELATED"/>
    <property type="match status" value="1"/>
</dbReference>
<evidence type="ECO:0000259" key="4">
    <source>
        <dbReference type="Pfam" id="PF01212"/>
    </source>
</evidence>
<protein>
    <submittedName>
        <fullName evidence="5">Threonine aldolase family protein</fullName>
    </submittedName>
</protein>
<dbReference type="Gene3D" id="3.90.1150.10">
    <property type="entry name" value="Aspartate Aminotransferase, domain 1"/>
    <property type="match status" value="1"/>
</dbReference>
<dbReference type="EMBL" id="JBHULC010000027">
    <property type="protein sequence ID" value="MFD2522999.1"/>
    <property type="molecule type" value="Genomic_DNA"/>
</dbReference>
<dbReference type="InterPro" id="IPR015422">
    <property type="entry name" value="PyrdxlP-dep_Trfase_small"/>
</dbReference>
<reference evidence="6" key="1">
    <citation type="journal article" date="2019" name="Int. J. Syst. Evol. Microbiol.">
        <title>The Global Catalogue of Microorganisms (GCM) 10K type strain sequencing project: providing services to taxonomists for standard genome sequencing and annotation.</title>
        <authorList>
            <consortium name="The Broad Institute Genomics Platform"/>
            <consortium name="The Broad Institute Genome Sequencing Center for Infectious Disease"/>
            <person name="Wu L."/>
            <person name="Ma J."/>
        </authorList>
    </citation>
    <scope>NUCLEOTIDE SEQUENCE [LARGE SCALE GENOMIC DNA]</scope>
    <source>
        <strain evidence="6">KCTC 52344</strain>
    </source>
</reference>
<proteinExistence type="inferred from homology"/>
<dbReference type="InterPro" id="IPR001597">
    <property type="entry name" value="ArAA_b-elim_lyase/Thr_aldolase"/>
</dbReference>
<comment type="similarity">
    <text evidence="2">Belongs to the threonine aldolase family.</text>
</comment>
<dbReference type="Proteomes" id="UP001597510">
    <property type="component" value="Unassembled WGS sequence"/>
</dbReference>
<evidence type="ECO:0000256" key="3">
    <source>
        <dbReference type="ARBA" id="ARBA00022898"/>
    </source>
</evidence>
<evidence type="ECO:0000313" key="6">
    <source>
        <dbReference type="Proteomes" id="UP001597510"/>
    </source>
</evidence>
<name>A0ABW5JBT9_9BACT</name>
<dbReference type="InterPro" id="IPR015421">
    <property type="entry name" value="PyrdxlP-dep_Trfase_major"/>
</dbReference>
<dbReference type="InterPro" id="IPR015424">
    <property type="entry name" value="PyrdxlP-dep_Trfase"/>
</dbReference>
<organism evidence="5 6">
    <name type="scientific">Emticicia soli</name>
    <dbReference type="NCBI Taxonomy" id="2027878"/>
    <lineage>
        <taxon>Bacteria</taxon>
        <taxon>Pseudomonadati</taxon>
        <taxon>Bacteroidota</taxon>
        <taxon>Cytophagia</taxon>
        <taxon>Cytophagales</taxon>
        <taxon>Leadbetterellaceae</taxon>
        <taxon>Emticicia</taxon>
    </lineage>
</organism>
<evidence type="ECO:0000256" key="2">
    <source>
        <dbReference type="ARBA" id="ARBA00006966"/>
    </source>
</evidence>
<accession>A0ABW5JBT9</accession>
<keyword evidence="3" id="KW-0663">Pyridoxal phosphate</keyword>
<sequence length="353" mass="39365">MYSFKNDYSVGAHPSILKALLDTNETQQQGYGQDDYSLLATDLIRDKLQNQASDVHLVSGGTQANLTVISSILKPYQSVISAVTGHINHMETGAIEATGHRIETIPTPNGKLTPALIEAFMDTLMPVHMRIPKLVYISNSTEIGTHYTRNELIALWDFCKQKDMFLFMDGARLASGLDAGDITFPDLAKYTDVFYIGGAKNGALLGEAIVINNADIKADFSYNLKLRGALLAKGRLLGIQFVELFRDDLYFKIGAHLNRMAALLTKGISQLGYSFSTNSKTNQIFPILPYSIIRQLEQKYDFYVWEKLDNEKAIVRLVTNWAMSEAIIEQFIADLAACSVNAYKPERELCLQD</sequence>
<evidence type="ECO:0000256" key="1">
    <source>
        <dbReference type="ARBA" id="ARBA00001933"/>
    </source>
</evidence>
<gene>
    <name evidence="5" type="ORF">ACFSR2_19035</name>
</gene>
<keyword evidence="6" id="KW-1185">Reference proteome</keyword>
<dbReference type="Pfam" id="PF01212">
    <property type="entry name" value="Beta_elim_lyase"/>
    <property type="match status" value="1"/>
</dbReference>
<dbReference type="RefSeq" id="WP_340240150.1">
    <property type="nucleotide sequence ID" value="NZ_JBBEWC010000018.1"/>
</dbReference>
<evidence type="ECO:0000313" key="5">
    <source>
        <dbReference type="EMBL" id="MFD2522999.1"/>
    </source>
</evidence>
<comment type="cofactor">
    <cofactor evidence="1">
        <name>pyridoxal 5'-phosphate</name>
        <dbReference type="ChEBI" id="CHEBI:597326"/>
    </cofactor>
</comment>
<dbReference type="Gene3D" id="3.40.640.10">
    <property type="entry name" value="Type I PLP-dependent aspartate aminotransferase-like (Major domain)"/>
    <property type="match status" value="1"/>
</dbReference>
<dbReference type="PANTHER" id="PTHR48097:SF5">
    <property type="entry name" value="LOW SPECIFICITY L-THREONINE ALDOLASE"/>
    <property type="match status" value="1"/>
</dbReference>